<evidence type="ECO:0000256" key="1">
    <source>
        <dbReference type="ARBA" id="ARBA00001933"/>
    </source>
</evidence>
<evidence type="ECO:0000256" key="3">
    <source>
        <dbReference type="RuleBase" id="RU004075"/>
    </source>
</evidence>
<dbReference type="Gene3D" id="3.90.1150.10">
    <property type="entry name" value="Aspartate Aminotransferase, domain 1"/>
    <property type="match status" value="1"/>
</dbReference>
<evidence type="ECO:0000259" key="5">
    <source>
        <dbReference type="Pfam" id="PF00266"/>
    </source>
</evidence>
<dbReference type="PROSITE" id="PS00595">
    <property type="entry name" value="AA_TRANSFER_CLASS_5"/>
    <property type="match status" value="1"/>
</dbReference>
<dbReference type="GO" id="GO:0008483">
    <property type="term" value="F:transaminase activity"/>
    <property type="evidence" value="ECO:0007669"/>
    <property type="project" value="UniProtKB-KW"/>
</dbReference>
<dbReference type="InterPro" id="IPR015422">
    <property type="entry name" value="PyrdxlP-dep_Trfase_small"/>
</dbReference>
<dbReference type="RefSeq" id="WP_320384805.1">
    <property type="nucleotide sequence ID" value="NZ_JAROCA020000001.1"/>
</dbReference>
<keyword evidence="6" id="KW-0032">Aminotransferase</keyword>
<dbReference type="InterPro" id="IPR015424">
    <property type="entry name" value="PyrdxlP-dep_Trfase"/>
</dbReference>
<comment type="cofactor">
    <cofactor evidence="1 4">
        <name>pyridoxal 5'-phosphate</name>
        <dbReference type="ChEBI" id="CHEBI:597326"/>
    </cofactor>
</comment>
<gene>
    <name evidence="6" type="ORF">P5G51_014060</name>
</gene>
<name>A0ABU5CKI9_9BACI</name>
<keyword evidence="7" id="KW-1185">Reference proteome</keyword>
<dbReference type="InterPro" id="IPR000192">
    <property type="entry name" value="Aminotrans_V_dom"/>
</dbReference>
<dbReference type="PANTHER" id="PTHR21152:SF40">
    <property type="entry name" value="ALANINE--GLYOXYLATE AMINOTRANSFERASE"/>
    <property type="match status" value="1"/>
</dbReference>
<comment type="caution">
    <text evidence="6">The sequence shown here is derived from an EMBL/GenBank/DDBJ whole genome shotgun (WGS) entry which is preliminary data.</text>
</comment>
<organism evidence="6 7">
    <name type="scientific">Tigheibacillus jepli</name>
    <dbReference type="NCBI Taxonomy" id="3035914"/>
    <lineage>
        <taxon>Bacteria</taxon>
        <taxon>Bacillati</taxon>
        <taxon>Bacillota</taxon>
        <taxon>Bacilli</taxon>
        <taxon>Bacillales</taxon>
        <taxon>Bacillaceae</taxon>
        <taxon>Tigheibacillus</taxon>
    </lineage>
</organism>
<dbReference type="Proteomes" id="UP001228376">
    <property type="component" value="Unassembled WGS sequence"/>
</dbReference>
<dbReference type="InterPro" id="IPR020578">
    <property type="entry name" value="Aminotrans_V_PyrdxlP_BS"/>
</dbReference>
<dbReference type="SUPFAM" id="SSF53383">
    <property type="entry name" value="PLP-dependent transferases"/>
    <property type="match status" value="1"/>
</dbReference>
<feature type="domain" description="Aminotransferase class V" evidence="5">
    <location>
        <begin position="17"/>
        <end position="216"/>
    </location>
</feature>
<proteinExistence type="inferred from homology"/>
<keyword evidence="6" id="KW-0808">Transferase</keyword>
<dbReference type="EMBL" id="JAROCA020000001">
    <property type="protein sequence ID" value="MDY0406362.1"/>
    <property type="molecule type" value="Genomic_DNA"/>
</dbReference>
<accession>A0ABU5CKI9</accession>
<evidence type="ECO:0000313" key="6">
    <source>
        <dbReference type="EMBL" id="MDY0406362.1"/>
    </source>
</evidence>
<keyword evidence="2" id="KW-0663">Pyridoxal phosphate</keyword>
<sequence>MGEACSPDELKTYLLGHPNIQVVFLTFCETSTGVLNPVKELAKVVHEFSDAYVVVDGVSSVGGTESNMDEWGIDVLVTGSQKALMLPPGLAFVAVSERAWKRIENNSHPRFYFDLSSYKKALGEDSTPFTPAVSLLFGLKESVTLIAEEGLENVYARHRVMRDMTRKACKALGLPLLAADEFASPTITAVKPEHFSAKQLKTLLKENVNLNVAGGQGHLADEIIRIGHMGYCSPNDVLLCIGLLETGLSKLTGADTFGIGTKEAEKEYFRFISQNKEENA</sequence>
<evidence type="ECO:0000313" key="7">
    <source>
        <dbReference type="Proteomes" id="UP001228376"/>
    </source>
</evidence>
<evidence type="ECO:0000256" key="4">
    <source>
        <dbReference type="RuleBase" id="RU004504"/>
    </source>
</evidence>
<dbReference type="Gene3D" id="3.40.640.10">
    <property type="entry name" value="Type I PLP-dependent aspartate aminotransferase-like (Major domain)"/>
    <property type="match status" value="1"/>
</dbReference>
<evidence type="ECO:0000256" key="2">
    <source>
        <dbReference type="ARBA" id="ARBA00022898"/>
    </source>
</evidence>
<protein>
    <submittedName>
        <fullName evidence="6">Aminotransferase class V-fold PLP-dependent enzyme</fullName>
    </submittedName>
</protein>
<dbReference type="Pfam" id="PF00266">
    <property type="entry name" value="Aminotran_5"/>
    <property type="match status" value="1"/>
</dbReference>
<reference evidence="6 7" key="1">
    <citation type="submission" date="2023-10" db="EMBL/GenBank/DDBJ databases">
        <title>179-bfca-hs.</title>
        <authorList>
            <person name="Miliotis G."/>
            <person name="Sengupta P."/>
            <person name="Hameed A."/>
            <person name="Chuvochina M."/>
            <person name="Mcdonagh F."/>
            <person name="Simpson A.C."/>
            <person name="Singh N.K."/>
            <person name="Rekha P.D."/>
            <person name="Raman K."/>
            <person name="Hugenholtz P."/>
            <person name="Venkateswaran K."/>
        </authorList>
    </citation>
    <scope>NUCLEOTIDE SEQUENCE [LARGE SCALE GENOMIC DNA]</scope>
    <source>
        <strain evidence="6 7">179-BFC-A-HS</strain>
    </source>
</reference>
<dbReference type="InterPro" id="IPR015421">
    <property type="entry name" value="PyrdxlP-dep_Trfase_major"/>
</dbReference>
<comment type="similarity">
    <text evidence="3">Belongs to the class-V pyridoxal-phosphate-dependent aminotransferase family.</text>
</comment>
<dbReference type="PANTHER" id="PTHR21152">
    <property type="entry name" value="AMINOTRANSFERASE CLASS V"/>
    <property type="match status" value="1"/>
</dbReference>